<keyword evidence="3" id="KW-1185">Reference proteome</keyword>
<comment type="caution">
    <text evidence="2">The sequence shown here is derived from an EMBL/GenBank/DDBJ whole genome shotgun (WGS) entry which is preliminary data.</text>
</comment>
<evidence type="ECO:0000313" key="2">
    <source>
        <dbReference type="EMBL" id="KAJ9178823.1"/>
    </source>
</evidence>
<protein>
    <submittedName>
        <fullName evidence="2">Uncharacterized protein</fullName>
    </submittedName>
</protein>
<feature type="compositionally biased region" description="Basic and acidic residues" evidence="1">
    <location>
        <begin position="11"/>
        <end position="29"/>
    </location>
</feature>
<dbReference type="Proteomes" id="UP001174677">
    <property type="component" value="Chromosome 6"/>
</dbReference>
<feature type="compositionally biased region" description="Low complexity" evidence="1">
    <location>
        <begin position="1"/>
        <end position="10"/>
    </location>
</feature>
<proteinExistence type="predicted"/>
<sequence>MGDAMKAAASSEKEREEGTEVENSNKETETVAEQIRKRKGKGIAGSEPSEKKKKMEKAPASKPLVQQNIFEPRYIKWDSFSDLPYEFEDLFTFQGWMEFSELNEYYYPYLIQEFYGSMKEVVKGESFSVRVKKKSQIVDVDFLASVLNLPNDGNRIGTFKDSRKLEGYDEKAFQLSIFPEGTPENEMTNISLVPQNFRILQSFIRYLLNPRSGSHSYANSLDLCIMWHLVNKIRFNLPFFIFKVIAKSSKHRRLPYAMPLTLIFQAMGVDLSKEKKFSNPIPIKEIFKADDVEEEEEEHVEAAEKVQEESKIAEVEEVEKNDEKEKSAEEASEAEQEPDKEKSRESSSSHTKSNSCSDNGKSEDRNGSRQEEEKEEQSQDPSSKQPNTVPTVSQLVPESTISLPMQYGPRRTNTQARKSVLPIPPKIQVTIPEKEPPKKKKQAKLVDPTHLRRSGRILSSKEKS</sequence>
<reference evidence="2" key="1">
    <citation type="journal article" date="2023" name="Plant Biotechnol. J.">
        <title>Chromosome-level wild Hevea brasiliensis genome provides new tools for genomic-assisted breeding and valuable loci to elevate rubber yield.</title>
        <authorList>
            <person name="Cheng H."/>
            <person name="Song X."/>
            <person name="Hu Y."/>
            <person name="Wu T."/>
            <person name="Yang Q."/>
            <person name="An Z."/>
            <person name="Feng S."/>
            <person name="Deng Z."/>
            <person name="Wu W."/>
            <person name="Zeng X."/>
            <person name="Tu M."/>
            <person name="Wang X."/>
            <person name="Huang H."/>
        </authorList>
    </citation>
    <scope>NUCLEOTIDE SEQUENCE</scope>
    <source>
        <strain evidence="2">MT/VB/25A 57/8</strain>
    </source>
</reference>
<feature type="compositionally biased region" description="Basic and acidic residues" evidence="1">
    <location>
        <begin position="337"/>
        <end position="347"/>
    </location>
</feature>
<evidence type="ECO:0000256" key="1">
    <source>
        <dbReference type="SAM" id="MobiDB-lite"/>
    </source>
</evidence>
<feature type="compositionally biased region" description="Basic and acidic residues" evidence="1">
    <location>
        <begin position="300"/>
        <end position="314"/>
    </location>
</feature>
<gene>
    <name evidence="2" type="ORF">P3X46_010672</name>
</gene>
<feature type="region of interest" description="Disordered" evidence="1">
    <location>
        <begin position="1"/>
        <end position="62"/>
    </location>
</feature>
<feature type="region of interest" description="Disordered" evidence="1">
    <location>
        <begin position="288"/>
        <end position="464"/>
    </location>
</feature>
<organism evidence="2 3">
    <name type="scientific">Hevea brasiliensis</name>
    <name type="common">Para rubber tree</name>
    <name type="synonym">Siphonia brasiliensis</name>
    <dbReference type="NCBI Taxonomy" id="3981"/>
    <lineage>
        <taxon>Eukaryota</taxon>
        <taxon>Viridiplantae</taxon>
        <taxon>Streptophyta</taxon>
        <taxon>Embryophyta</taxon>
        <taxon>Tracheophyta</taxon>
        <taxon>Spermatophyta</taxon>
        <taxon>Magnoliopsida</taxon>
        <taxon>eudicotyledons</taxon>
        <taxon>Gunneridae</taxon>
        <taxon>Pentapetalae</taxon>
        <taxon>rosids</taxon>
        <taxon>fabids</taxon>
        <taxon>Malpighiales</taxon>
        <taxon>Euphorbiaceae</taxon>
        <taxon>Crotonoideae</taxon>
        <taxon>Micrandreae</taxon>
        <taxon>Hevea</taxon>
    </lineage>
</organism>
<feature type="compositionally biased region" description="Low complexity" evidence="1">
    <location>
        <begin position="348"/>
        <end position="357"/>
    </location>
</feature>
<dbReference type="EMBL" id="JARPOI010000006">
    <property type="protein sequence ID" value="KAJ9178823.1"/>
    <property type="molecule type" value="Genomic_DNA"/>
</dbReference>
<feature type="compositionally biased region" description="Basic and acidic residues" evidence="1">
    <location>
        <begin position="360"/>
        <end position="372"/>
    </location>
</feature>
<name>A0ABQ9MIZ4_HEVBR</name>
<feature type="compositionally biased region" description="Polar residues" evidence="1">
    <location>
        <begin position="387"/>
        <end position="403"/>
    </location>
</feature>
<accession>A0ABQ9MIZ4</accession>
<evidence type="ECO:0000313" key="3">
    <source>
        <dbReference type="Proteomes" id="UP001174677"/>
    </source>
</evidence>